<dbReference type="AlphaFoldDB" id="A0A812ZD18"/>
<dbReference type="Proteomes" id="UP000601435">
    <property type="component" value="Unassembled WGS sequence"/>
</dbReference>
<sequence>MEWERGDIETECGIRLLREKLQAFHGMLFEVAGYLAPIGRAFSFASFDVKLLVPLASAALVAGCEKHVDLRWDPACHGAGEASLKEVLAWCTLVVVAALRGMIGDGWAGWAIAVTTVAAVDERQELPRPAALSFVEDSVAAAPRAALQKQKECDAMWELATARAVRATSVAGELLAVLLQLVELEVPVVLRVVDMPLVVVVDFIKAEASLPYVLLLDVRVGKAEPLANAAAELVLLLELLAPVLVLLVDEPEIAEMLVLRVPVVGVPVTLALLELLLLMLELDLLFVDVLLLLVELEVLEMLVLDVSVVEVLDVLLLRVSVVEVLLMEVVELKLLLLELLVARELLLELELWLELLDVLVAVALVLLVTVVDVLPVVEMLLDVEVELAVDVVDVVVTQNFQ</sequence>
<evidence type="ECO:0000313" key="2">
    <source>
        <dbReference type="Proteomes" id="UP000601435"/>
    </source>
</evidence>
<keyword evidence="2" id="KW-1185">Reference proteome</keyword>
<name>A0A812ZD18_9DINO</name>
<gene>
    <name evidence="1" type="ORF">SNEC2469_LOCUS24507</name>
</gene>
<comment type="caution">
    <text evidence="1">The sequence shown here is derived from an EMBL/GenBank/DDBJ whole genome shotgun (WGS) entry which is preliminary data.</text>
</comment>
<reference evidence="1" key="1">
    <citation type="submission" date="2021-02" db="EMBL/GenBank/DDBJ databases">
        <authorList>
            <person name="Dougan E. K."/>
            <person name="Rhodes N."/>
            <person name="Thang M."/>
            <person name="Chan C."/>
        </authorList>
    </citation>
    <scope>NUCLEOTIDE SEQUENCE</scope>
</reference>
<evidence type="ECO:0000313" key="1">
    <source>
        <dbReference type="EMBL" id="CAE7823025.1"/>
    </source>
</evidence>
<protein>
    <submittedName>
        <fullName evidence="1">Uncharacterized protein</fullName>
    </submittedName>
</protein>
<proteinExistence type="predicted"/>
<feature type="non-terminal residue" evidence="1">
    <location>
        <position position="1"/>
    </location>
</feature>
<accession>A0A812ZD18</accession>
<organism evidence="1 2">
    <name type="scientific">Symbiodinium necroappetens</name>
    <dbReference type="NCBI Taxonomy" id="1628268"/>
    <lineage>
        <taxon>Eukaryota</taxon>
        <taxon>Sar</taxon>
        <taxon>Alveolata</taxon>
        <taxon>Dinophyceae</taxon>
        <taxon>Suessiales</taxon>
        <taxon>Symbiodiniaceae</taxon>
        <taxon>Symbiodinium</taxon>
    </lineage>
</organism>
<dbReference type="EMBL" id="CAJNJA010047246">
    <property type="protein sequence ID" value="CAE7823025.1"/>
    <property type="molecule type" value="Genomic_DNA"/>
</dbReference>